<evidence type="ECO:0000256" key="5">
    <source>
        <dbReference type="ARBA" id="ARBA00023159"/>
    </source>
</evidence>
<dbReference type="GO" id="GO:0005634">
    <property type="term" value="C:nucleus"/>
    <property type="evidence" value="ECO:0007669"/>
    <property type="project" value="UniProtKB-SubCell"/>
</dbReference>
<evidence type="ECO:0000256" key="9">
    <source>
        <dbReference type="SAM" id="MobiDB-lite"/>
    </source>
</evidence>
<dbReference type="AlphaFoldDB" id="A0AAV1ZQN9"/>
<dbReference type="Proteomes" id="UP001497382">
    <property type="component" value="Unassembled WGS sequence"/>
</dbReference>
<dbReference type="GO" id="GO:0045944">
    <property type="term" value="P:positive regulation of transcription by RNA polymerase II"/>
    <property type="evidence" value="ECO:0007669"/>
    <property type="project" value="TreeGrafter"/>
</dbReference>
<feature type="region of interest" description="Disordered" evidence="9">
    <location>
        <begin position="1"/>
        <end position="25"/>
    </location>
</feature>
<evidence type="ECO:0000256" key="8">
    <source>
        <dbReference type="PROSITE-ProRule" id="PRU00176"/>
    </source>
</evidence>
<comment type="subcellular location">
    <subcellularLocation>
        <location evidence="1">Nucleus</location>
    </subcellularLocation>
</comment>
<accession>A0AAV1ZQN9</accession>
<feature type="domain" description="RRM" evidence="10">
    <location>
        <begin position="455"/>
        <end position="543"/>
    </location>
</feature>
<evidence type="ECO:0000313" key="12">
    <source>
        <dbReference type="Proteomes" id="UP001497382"/>
    </source>
</evidence>
<keyword evidence="12" id="KW-1185">Reference proteome</keyword>
<dbReference type="Gene3D" id="3.30.70.330">
    <property type="match status" value="1"/>
</dbReference>
<keyword evidence="6" id="KW-0804">Transcription</keyword>
<feature type="compositionally biased region" description="Basic and acidic residues" evidence="9">
    <location>
        <begin position="7"/>
        <end position="25"/>
    </location>
</feature>
<evidence type="ECO:0000256" key="6">
    <source>
        <dbReference type="ARBA" id="ARBA00023163"/>
    </source>
</evidence>
<proteinExistence type="predicted"/>
<evidence type="ECO:0000313" key="11">
    <source>
        <dbReference type="EMBL" id="CAL1273463.1"/>
    </source>
</evidence>
<dbReference type="PANTHER" id="PTHR15528">
    <property type="entry name" value="PEROXISOME PROLIFERATOR ACTIVATED RECEPTOR GAMMA COACTIVATOR 1 PGC-1 -RELATED"/>
    <property type="match status" value="1"/>
</dbReference>
<evidence type="ECO:0000256" key="7">
    <source>
        <dbReference type="ARBA" id="ARBA00023242"/>
    </source>
</evidence>
<dbReference type="SUPFAM" id="SSF54928">
    <property type="entry name" value="RNA-binding domain, RBD"/>
    <property type="match status" value="1"/>
</dbReference>
<evidence type="ECO:0000256" key="1">
    <source>
        <dbReference type="ARBA" id="ARBA00004123"/>
    </source>
</evidence>
<reference evidence="11 12" key="1">
    <citation type="submission" date="2024-04" db="EMBL/GenBank/DDBJ databases">
        <authorList>
            <person name="Rising A."/>
            <person name="Reimegard J."/>
            <person name="Sonavane S."/>
            <person name="Akerstrom W."/>
            <person name="Nylinder S."/>
            <person name="Hedman E."/>
            <person name="Kallberg Y."/>
        </authorList>
    </citation>
    <scope>NUCLEOTIDE SEQUENCE [LARGE SCALE GENOMIC DNA]</scope>
</reference>
<feature type="compositionally biased region" description="Low complexity" evidence="9">
    <location>
        <begin position="101"/>
        <end position="116"/>
    </location>
</feature>
<dbReference type="SMART" id="SM00360">
    <property type="entry name" value="RRM"/>
    <property type="match status" value="1"/>
</dbReference>
<evidence type="ECO:0000259" key="10">
    <source>
        <dbReference type="PROSITE" id="PS50102"/>
    </source>
</evidence>
<dbReference type="GO" id="GO:0003723">
    <property type="term" value="F:RNA binding"/>
    <property type="evidence" value="ECO:0007669"/>
    <property type="project" value="UniProtKB-UniRule"/>
</dbReference>
<dbReference type="EMBL" id="CAXIEN010000067">
    <property type="protein sequence ID" value="CAL1273463.1"/>
    <property type="molecule type" value="Genomic_DNA"/>
</dbReference>
<sequence length="607" mass="68722">MVNTHRVQQERRKEQDKGYDEEKKIPKLVIRLGKEPKIVSNSDEENSSNLISRENVGSFNTSIADKVKLRKRGQGTTSDAELFKTISLSSLPEKKRKRKNSSSVVPSKLSSNSPLSGETCKEMFQSDSNVVPSLTSELRKTKVTTVPFNDLMQCPSLNYKPCSTFDDTFIENTNVNSYNLPSKRAKVLENYSLDTDNKPSAALSLLDIHQLEVASYEEVSSVEPLHTTFSSLPVPLYFFGVNNAANIMPSTNMLQGINSISLTKDEKKPVLNTEKTNCTHSEVCSNFQNKAADVSLLHHDYLETIDISATEDIEILLKKENDLLDSPMVAEYFFHLKERAEIQKSSNDTVDKIIDLAFELEKQRNSRVISSKDIRVFVLSKYKPYIQARDALKNKINSRDSVKIETKQLSRYSTDHPLSSKSHVRDYKSTHDINGVFKQESQATKEKRKAMGERCIVYVGNIPHGYSVLQLKNRFKRFGAIRDIQIKSKIRGDLNSSDGHFFGSEGTRNYGFITFSCNQEASNAIEGGNKGHKLQFHLSFGARRQFVGEEYKDLDGIVAKNENSIYKCYSRSSFLPQKKEEDYDIVLKNAMAARGVKPQPFRMKCKA</sequence>
<evidence type="ECO:0000256" key="2">
    <source>
        <dbReference type="ARBA" id="ARBA00022553"/>
    </source>
</evidence>
<dbReference type="PROSITE" id="PS50102">
    <property type="entry name" value="RRM"/>
    <property type="match status" value="1"/>
</dbReference>
<evidence type="ECO:0000256" key="3">
    <source>
        <dbReference type="ARBA" id="ARBA00022884"/>
    </source>
</evidence>
<comment type="caution">
    <text evidence="11">The sequence shown here is derived from an EMBL/GenBank/DDBJ whole genome shotgun (WGS) entry which is preliminary data.</text>
</comment>
<dbReference type="InterPro" id="IPR035979">
    <property type="entry name" value="RBD_domain_sf"/>
</dbReference>
<feature type="region of interest" description="Disordered" evidence="9">
    <location>
        <begin position="92"/>
        <end position="120"/>
    </location>
</feature>
<dbReference type="GO" id="GO:0003712">
    <property type="term" value="F:transcription coregulator activity"/>
    <property type="evidence" value="ECO:0007669"/>
    <property type="project" value="InterPro"/>
</dbReference>
<dbReference type="InterPro" id="IPR000504">
    <property type="entry name" value="RRM_dom"/>
</dbReference>
<evidence type="ECO:0000256" key="4">
    <source>
        <dbReference type="ARBA" id="ARBA00023015"/>
    </source>
</evidence>
<keyword evidence="2" id="KW-0597">Phosphoprotein</keyword>
<gene>
    <name evidence="11" type="ORF">LARSCL_LOCUS6906</name>
</gene>
<keyword evidence="4" id="KW-0805">Transcription regulation</keyword>
<organism evidence="11 12">
    <name type="scientific">Larinioides sclopetarius</name>
    <dbReference type="NCBI Taxonomy" id="280406"/>
    <lineage>
        <taxon>Eukaryota</taxon>
        <taxon>Metazoa</taxon>
        <taxon>Ecdysozoa</taxon>
        <taxon>Arthropoda</taxon>
        <taxon>Chelicerata</taxon>
        <taxon>Arachnida</taxon>
        <taxon>Araneae</taxon>
        <taxon>Araneomorphae</taxon>
        <taxon>Entelegynae</taxon>
        <taxon>Araneoidea</taxon>
        <taxon>Araneidae</taxon>
        <taxon>Larinioides</taxon>
    </lineage>
</organism>
<protein>
    <recommendedName>
        <fullName evidence="10">RRM domain-containing protein</fullName>
    </recommendedName>
</protein>
<keyword evidence="7" id="KW-0539">Nucleus</keyword>
<keyword evidence="3 8" id="KW-0694">RNA-binding</keyword>
<dbReference type="InterPro" id="IPR034605">
    <property type="entry name" value="PGC-1"/>
</dbReference>
<dbReference type="PANTHER" id="PTHR15528:SF11">
    <property type="entry name" value="FI18188P1"/>
    <property type="match status" value="1"/>
</dbReference>
<dbReference type="InterPro" id="IPR012677">
    <property type="entry name" value="Nucleotide-bd_a/b_plait_sf"/>
</dbReference>
<keyword evidence="5" id="KW-0010">Activator</keyword>
<name>A0AAV1ZQN9_9ARAC</name>